<dbReference type="Pfam" id="PF00072">
    <property type="entry name" value="Response_reg"/>
    <property type="match status" value="1"/>
</dbReference>
<proteinExistence type="inferred from homology"/>
<dbReference type="AlphaFoldDB" id="A0A5J5G4F5"/>
<dbReference type="InterPro" id="IPR001789">
    <property type="entry name" value="Sig_transdc_resp-reg_receiver"/>
</dbReference>
<evidence type="ECO:0000256" key="6">
    <source>
        <dbReference type="PROSITE-ProRule" id="PRU00169"/>
    </source>
</evidence>
<keyword evidence="3" id="KW-0238">DNA-binding</keyword>
<gene>
    <name evidence="5 8" type="primary">rssB</name>
    <name evidence="8" type="ORF">FJU30_05865</name>
</gene>
<keyword evidence="5" id="KW-0346">Stress response</keyword>
<dbReference type="InterPro" id="IPR036457">
    <property type="entry name" value="PPM-type-like_dom_sf"/>
</dbReference>
<dbReference type="CDD" id="cd00156">
    <property type="entry name" value="REC"/>
    <property type="match status" value="1"/>
</dbReference>
<evidence type="ECO:0000313" key="8">
    <source>
        <dbReference type="EMBL" id="KAA9001812.1"/>
    </source>
</evidence>
<keyword evidence="2" id="KW-0805">Transcription regulation</keyword>
<dbReference type="InterPro" id="IPR039420">
    <property type="entry name" value="WalR-like"/>
</dbReference>
<dbReference type="SUPFAM" id="SSF52172">
    <property type="entry name" value="CheY-like"/>
    <property type="match status" value="1"/>
</dbReference>
<evidence type="ECO:0000256" key="5">
    <source>
        <dbReference type="HAMAP-Rule" id="MF_00958"/>
    </source>
</evidence>
<evidence type="ECO:0000259" key="7">
    <source>
        <dbReference type="PROSITE" id="PS50110"/>
    </source>
</evidence>
<dbReference type="GO" id="GO:0005829">
    <property type="term" value="C:cytosol"/>
    <property type="evidence" value="ECO:0007669"/>
    <property type="project" value="TreeGrafter"/>
</dbReference>
<evidence type="ECO:0000313" key="9">
    <source>
        <dbReference type="Proteomes" id="UP000335415"/>
    </source>
</evidence>
<keyword evidence="9" id="KW-1185">Reference proteome</keyword>
<evidence type="ECO:0000256" key="1">
    <source>
        <dbReference type="ARBA" id="ARBA00023012"/>
    </source>
</evidence>
<dbReference type="PANTHER" id="PTHR48111:SF22">
    <property type="entry name" value="REGULATOR OF RPOS"/>
    <property type="match status" value="1"/>
</dbReference>
<protein>
    <recommendedName>
        <fullName evidence="5">Regulator of RpoS</fullName>
    </recommendedName>
</protein>
<organism evidence="8 9">
    <name type="scientific">Affinibrenneria salicis</name>
    <dbReference type="NCBI Taxonomy" id="2590031"/>
    <lineage>
        <taxon>Bacteria</taxon>
        <taxon>Pseudomonadati</taxon>
        <taxon>Pseudomonadota</taxon>
        <taxon>Gammaproteobacteria</taxon>
        <taxon>Enterobacterales</taxon>
        <taxon>Pectobacteriaceae</taxon>
        <taxon>Affinibrenneria</taxon>
    </lineage>
</organism>
<dbReference type="EMBL" id="VYKJ01000002">
    <property type="protein sequence ID" value="KAA9001812.1"/>
    <property type="molecule type" value="Genomic_DNA"/>
</dbReference>
<dbReference type="Proteomes" id="UP000335415">
    <property type="component" value="Unassembled WGS sequence"/>
</dbReference>
<accession>A0A5J5G4F5</accession>
<dbReference type="HAMAP" id="MF_00958">
    <property type="entry name" value="RssB"/>
    <property type="match status" value="1"/>
</dbReference>
<dbReference type="PANTHER" id="PTHR48111">
    <property type="entry name" value="REGULATOR OF RPOS"/>
    <property type="match status" value="1"/>
</dbReference>
<dbReference type="GO" id="GO:0000156">
    <property type="term" value="F:phosphorelay response regulator activity"/>
    <property type="evidence" value="ECO:0007669"/>
    <property type="project" value="TreeGrafter"/>
</dbReference>
<dbReference type="GO" id="GO:0000976">
    <property type="term" value="F:transcription cis-regulatory region binding"/>
    <property type="evidence" value="ECO:0007669"/>
    <property type="project" value="TreeGrafter"/>
</dbReference>
<dbReference type="GO" id="GO:0032993">
    <property type="term" value="C:protein-DNA complex"/>
    <property type="evidence" value="ECO:0007669"/>
    <property type="project" value="TreeGrafter"/>
</dbReference>
<keyword evidence="4" id="KW-0804">Transcription</keyword>
<evidence type="ECO:0000256" key="4">
    <source>
        <dbReference type="ARBA" id="ARBA00023163"/>
    </source>
</evidence>
<dbReference type="NCBIfam" id="NF007969">
    <property type="entry name" value="PRK10693.1"/>
    <property type="match status" value="1"/>
</dbReference>
<keyword evidence="5 6" id="KW-0597">Phosphoprotein</keyword>
<dbReference type="OrthoDB" id="6399952at2"/>
<comment type="PTM">
    <text evidence="5">Phosphorylated. Phosphorylation stimulates the interaction with RpoS and, therefore, the proteolysis of RpoS.</text>
</comment>
<dbReference type="Gene3D" id="3.40.50.2300">
    <property type="match status" value="1"/>
</dbReference>
<reference evidence="8 9" key="1">
    <citation type="submission" date="2019-09" db="EMBL/GenBank/DDBJ databases">
        <authorList>
            <person name="Li Y."/>
        </authorList>
    </citation>
    <scope>NUCLEOTIDE SEQUENCE [LARGE SCALE GENOMIC DNA]</scope>
    <source>
        <strain evidence="8 9">L3-3HA</strain>
    </source>
</reference>
<dbReference type="SMART" id="SM00448">
    <property type="entry name" value="REC"/>
    <property type="match status" value="1"/>
</dbReference>
<dbReference type="GO" id="GO:0006355">
    <property type="term" value="P:regulation of DNA-templated transcription"/>
    <property type="evidence" value="ECO:0007669"/>
    <property type="project" value="TreeGrafter"/>
</dbReference>
<feature type="modified residue" description="4-aspartylphosphate" evidence="5 6">
    <location>
        <position position="58"/>
    </location>
</feature>
<dbReference type="InterPro" id="IPR011006">
    <property type="entry name" value="CheY-like_superfamily"/>
</dbReference>
<dbReference type="GO" id="GO:0045862">
    <property type="term" value="P:positive regulation of proteolysis"/>
    <property type="evidence" value="ECO:0007669"/>
    <property type="project" value="UniProtKB-UniRule"/>
</dbReference>
<dbReference type="Gene3D" id="3.60.40.10">
    <property type="entry name" value="PPM-type phosphatase domain"/>
    <property type="match status" value="1"/>
</dbReference>
<comment type="function">
    <text evidence="5">Regulates the turnover of the sigma S factor (RpoS) by promoting its proteolysis in exponentially growing cells. Acts by binding and delivering RpoS to the ClpXP protease. RssB is not co-degraded with RpoS, but is released from the complex and can initiate a new cycle of RpoS recognition and degradation.</text>
</comment>
<keyword evidence="1" id="KW-0902">Two-component regulatory system</keyword>
<dbReference type="PROSITE" id="PS50110">
    <property type="entry name" value="RESPONSE_REGULATORY"/>
    <property type="match status" value="1"/>
</dbReference>
<comment type="similarity">
    <text evidence="5">Belongs to the RssB family.</text>
</comment>
<evidence type="ECO:0000256" key="2">
    <source>
        <dbReference type="ARBA" id="ARBA00023015"/>
    </source>
</evidence>
<comment type="caution">
    <text evidence="8">The sequence shown here is derived from an EMBL/GenBank/DDBJ whole genome shotgun (WGS) entry which is preliminary data.</text>
</comment>
<evidence type="ECO:0000256" key="3">
    <source>
        <dbReference type="ARBA" id="ARBA00023125"/>
    </source>
</evidence>
<dbReference type="InterPro" id="IPR028616">
    <property type="entry name" value="RssB"/>
</dbReference>
<feature type="domain" description="Response regulatory" evidence="7">
    <location>
        <begin position="9"/>
        <end position="123"/>
    </location>
</feature>
<comment type="subunit">
    <text evidence="5">Binds to RpoS.</text>
</comment>
<dbReference type="RefSeq" id="WP_150434049.1">
    <property type="nucleotide sequence ID" value="NZ_VYKJ01000002.1"/>
</dbReference>
<sequence length="344" mass="38250">MSQPLTGKQILIVEDEAVFRSVLTGYLTSLGAIVQEAANGLQALSVLDTHQPHLIICDLAMPEMDGMKFIERLRSDDNHTPVLIISATSQMADIAKVLRLGVQDVLLKPVRDFTRLRETILSCLYPDTFVSQSDETEQLMQDWDALNQSPEMAIKLLSQLQPPVQQTIACCRINYRQLTSAGRPGLVLDIAGLSENELAFYCLDVTQAANNNGVLAALLLRTLFNGLLQEHLSRQQHRLPELSQLLRQVNQLLKNASLNGQFPLLVGYYHRELKKLLLVSAGLQATLNIAEGQIPLNSGVPLGTLNTAWVSQFNKQCDDWQCQIWGAGGRLRLMLSTELSDRRV</sequence>
<name>A0A5J5G4F5_9GAMM</name>